<dbReference type="Proteomes" id="UP001519363">
    <property type="component" value="Unassembled WGS sequence"/>
</dbReference>
<gene>
    <name evidence="2" type="ORF">JOF53_007582</name>
</gene>
<accession>A0ABS5AQ60</accession>
<dbReference type="RefSeq" id="WP_249044332.1">
    <property type="nucleotide sequence ID" value="NZ_JAGIOO010000001.1"/>
</dbReference>
<dbReference type="SUPFAM" id="SSF55166">
    <property type="entry name" value="Hedgehog/DD-peptidase"/>
    <property type="match status" value="1"/>
</dbReference>
<organism evidence="2 3">
    <name type="scientific">Crossiella equi</name>
    <dbReference type="NCBI Taxonomy" id="130796"/>
    <lineage>
        <taxon>Bacteria</taxon>
        <taxon>Bacillati</taxon>
        <taxon>Actinomycetota</taxon>
        <taxon>Actinomycetes</taxon>
        <taxon>Pseudonocardiales</taxon>
        <taxon>Pseudonocardiaceae</taxon>
        <taxon>Crossiella</taxon>
    </lineage>
</organism>
<dbReference type="EMBL" id="JAGIOO010000001">
    <property type="protein sequence ID" value="MBP2478710.1"/>
    <property type="molecule type" value="Genomic_DNA"/>
</dbReference>
<dbReference type="InterPro" id="IPR009045">
    <property type="entry name" value="Zn_M74/Hedgehog-like"/>
</dbReference>
<dbReference type="InterPro" id="IPR003709">
    <property type="entry name" value="VanY-like_core_dom"/>
</dbReference>
<name>A0ABS5AQ60_9PSEU</name>
<dbReference type="Pfam" id="PF02557">
    <property type="entry name" value="VanY"/>
    <property type="match status" value="1"/>
</dbReference>
<feature type="domain" description="D-alanyl-D-alanine carboxypeptidase-like core" evidence="1">
    <location>
        <begin position="74"/>
        <end position="177"/>
    </location>
</feature>
<proteinExistence type="predicted"/>
<evidence type="ECO:0000259" key="1">
    <source>
        <dbReference type="Pfam" id="PF02557"/>
    </source>
</evidence>
<keyword evidence="3" id="KW-1185">Reference proteome</keyword>
<evidence type="ECO:0000313" key="2">
    <source>
        <dbReference type="EMBL" id="MBP2478710.1"/>
    </source>
</evidence>
<comment type="caution">
    <text evidence="2">The sequence shown here is derived from an EMBL/GenBank/DDBJ whole genome shotgun (WGS) entry which is preliminary data.</text>
</comment>
<dbReference type="PANTHER" id="PTHR34385">
    <property type="entry name" value="D-ALANYL-D-ALANINE CARBOXYPEPTIDASE"/>
    <property type="match status" value="1"/>
</dbReference>
<dbReference type="PANTHER" id="PTHR34385:SF1">
    <property type="entry name" value="PEPTIDOGLYCAN L-ALANYL-D-GLUTAMATE ENDOPEPTIDASE CWLK"/>
    <property type="match status" value="1"/>
</dbReference>
<dbReference type="Gene3D" id="3.30.1380.10">
    <property type="match status" value="1"/>
</dbReference>
<evidence type="ECO:0000313" key="3">
    <source>
        <dbReference type="Proteomes" id="UP001519363"/>
    </source>
</evidence>
<reference evidence="2 3" key="1">
    <citation type="submission" date="2021-03" db="EMBL/GenBank/DDBJ databases">
        <title>Sequencing the genomes of 1000 actinobacteria strains.</title>
        <authorList>
            <person name="Klenk H.-P."/>
        </authorList>
    </citation>
    <scope>NUCLEOTIDE SEQUENCE [LARGE SCALE GENOMIC DNA]</scope>
    <source>
        <strain evidence="2 3">DSM 44580</strain>
    </source>
</reference>
<dbReference type="InterPro" id="IPR052179">
    <property type="entry name" value="DD-CPase-like"/>
</dbReference>
<sequence length="195" mass="21419">MSDKPTTNRTLIGLLVALILVPVALGTLGYAGQVKFVPDPVTGLAVDVPEDVPGPDTGPTCPVDKRYVDEDPKGLRPEVEQAWQRLKAKAREASVQLCVQDGKRSRDQQQKEFDEAVKRFGTAELASKYVLSPQKSNHVRGIAVDIQPFNSAVWVERNGGVLGWCRRYQNEQWHFEYDPAYTAGCPALLPSATGS</sequence>
<protein>
    <recommendedName>
        <fullName evidence="1">D-alanyl-D-alanine carboxypeptidase-like core domain-containing protein</fullName>
    </recommendedName>
</protein>